<dbReference type="InterPro" id="IPR002885">
    <property type="entry name" value="PPR_rpt"/>
</dbReference>
<protein>
    <submittedName>
        <fullName evidence="4">Pentatricopeptide repeat-containing protein -mitochondrial</fullName>
    </submittedName>
</protein>
<dbReference type="AlphaFoldDB" id="A0A9N7N4T3"/>
<evidence type="ECO:0000313" key="4">
    <source>
        <dbReference type="EMBL" id="CAA0822500.1"/>
    </source>
</evidence>
<dbReference type="Pfam" id="PF13812">
    <property type="entry name" value="PPR_3"/>
    <property type="match status" value="1"/>
</dbReference>
<evidence type="ECO:0000256" key="3">
    <source>
        <dbReference type="SAM" id="MobiDB-lite"/>
    </source>
</evidence>
<dbReference type="EMBL" id="CACSLK010023397">
    <property type="protein sequence ID" value="CAA0822500.1"/>
    <property type="molecule type" value="Genomic_DNA"/>
</dbReference>
<keyword evidence="5" id="KW-1185">Reference proteome</keyword>
<dbReference type="PANTHER" id="PTHR47205:SF1">
    <property type="entry name" value="OS07G0599000 PROTEIN"/>
    <property type="match status" value="1"/>
</dbReference>
<dbReference type="OrthoDB" id="185373at2759"/>
<dbReference type="Pfam" id="PF13041">
    <property type="entry name" value="PPR_2"/>
    <property type="match status" value="1"/>
</dbReference>
<reference evidence="4" key="1">
    <citation type="submission" date="2019-12" db="EMBL/GenBank/DDBJ databases">
        <authorList>
            <person name="Scholes J."/>
        </authorList>
    </citation>
    <scope>NUCLEOTIDE SEQUENCE</scope>
</reference>
<evidence type="ECO:0000256" key="2">
    <source>
        <dbReference type="PROSITE-ProRule" id="PRU00708"/>
    </source>
</evidence>
<keyword evidence="1" id="KW-0677">Repeat</keyword>
<gene>
    <name evidence="4" type="ORF">SHERM_19971</name>
</gene>
<dbReference type="InterPro" id="IPR044605">
    <property type="entry name" value="At1g26460-like"/>
</dbReference>
<proteinExistence type="predicted"/>
<sequence length="619" mass="69742">MSALAYLAKSRPLLRPQSFKSVSTFAHLRQEAQQLEDPSPDPSPPPLPPNPASGSPRYSENWRSSAAADDGALIPLGLGFLQQSQASRMQLQSQTLDAQGLMNKFAEWMTTQNWEDMKQLFEVWVRSLDKNGKPNTPDVDLYNHYLRANFMIGVDVSELVELVEQMEGYGISPNSASYNLVLKAMARHKLVDTAVLLFERVLQKGKEQNESLVDQESYDLVICMLLSVNKIDPAVKYIDMALKSGYMLLPDAFRSCVQKCLSNRKLDTLVSIIEKCKKMEENKSLCPLWNQAIYLAEIAMQWNNSELAYYGLEFMVKWIARGQNSNPPDLYSANEGLVVSALATAGRTYSSKLLDGAWAILKLSLRGKKLPNPESYLGKIYAYANLGSLEKAFVTLLEFEKFYGNTDREDVEDLFSPFYSLNPLVMACSKDGFATLDKVYYQLENLSQANPPHKCVAALNCVILGCANIWDVDRAYQTFHAIDKVFGLTANVHSYNALICSFGKQEKRDEAVDVFEHFRGSGIKPNATTYSLLIDAHLIKRDPKAALSVVDEMIIAGYEPSKEILKKIRRRCIREMDYESNDKIDPLALRYGLRMIAFFMLCSRQRPGLCQEGERAFIG</sequence>
<dbReference type="Gene3D" id="1.25.40.10">
    <property type="entry name" value="Tetratricopeptide repeat domain"/>
    <property type="match status" value="2"/>
</dbReference>
<dbReference type="InterPro" id="IPR011990">
    <property type="entry name" value="TPR-like_helical_dom_sf"/>
</dbReference>
<feature type="region of interest" description="Disordered" evidence="3">
    <location>
        <begin position="25"/>
        <end position="64"/>
    </location>
</feature>
<evidence type="ECO:0000256" key="1">
    <source>
        <dbReference type="ARBA" id="ARBA00022737"/>
    </source>
</evidence>
<comment type="caution">
    <text evidence="4">The sequence shown here is derived from an EMBL/GenBank/DDBJ whole genome shotgun (WGS) entry which is preliminary data.</text>
</comment>
<dbReference type="Proteomes" id="UP001153555">
    <property type="component" value="Unassembled WGS sequence"/>
</dbReference>
<name>A0A9N7N4T3_STRHE</name>
<dbReference type="PROSITE" id="PS51375">
    <property type="entry name" value="PPR"/>
    <property type="match status" value="3"/>
</dbReference>
<dbReference type="PANTHER" id="PTHR47205">
    <property type="entry name" value="OS07G0599000 PROTEIN"/>
    <property type="match status" value="1"/>
</dbReference>
<feature type="repeat" description="PPR" evidence="2">
    <location>
        <begin position="491"/>
        <end position="525"/>
    </location>
</feature>
<dbReference type="NCBIfam" id="TIGR00756">
    <property type="entry name" value="PPR"/>
    <property type="match status" value="2"/>
</dbReference>
<feature type="repeat" description="PPR" evidence="2">
    <location>
        <begin position="526"/>
        <end position="560"/>
    </location>
</feature>
<accession>A0A9N7N4T3</accession>
<feature type="repeat" description="PPR" evidence="2">
    <location>
        <begin position="174"/>
        <end position="208"/>
    </location>
</feature>
<feature type="compositionally biased region" description="Pro residues" evidence="3">
    <location>
        <begin position="40"/>
        <end position="51"/>
    </location>
</feature>
<evidence type="ECO:0000313" key="5">
    <source>
        <dbReference type="Proteomes" id="UP001153555"/>
    </source>
</evidence>
<organism evidence="4 5">
    <name type="scientific">Striga hermonthica</name>
    <name type="common">Purple witchweed</name>
    <name type="synonym">Buchnera hermonthica</name>
    <dbReference type="NCBI Taxonomy" id="68872"/>
    <lineage>
        <taxon>Eukaryota</taxon>
        <taxon>Viridiplantae</taxon>
        <taxon>Streptophyta</taxon>
        <taxon>Embryophyta</taxon>
        <taxon>Tracheophyta</taxon>
        <taxon>Spermatophyta</taxon>
        <taxon>Magnoliopsida</taxon>
        <taxon>eudicotyledons</taxon>
        <taxon>Gunneridae</taxon>
        <taxon>Pentapetalae</taxon>
        <taxon>asterids</taxon>
        <taxon>lamiids</taxon>
        <taxon>Lamiales</taxon>
        <taxon>Orobanchaceae</taxon>
        <taxon>Buchnereae</taxon>
        <taxon>Striga</taxon>
    </lineage>
</organism>